<evidence type="ECO:0000256" key="2">
    <source>
        <dbReference type="ARBA" id="ARBA00022723"/>
    </source>
</evidence>
<dbReference type="Proteomes" id="UP000295157">
    <property type="component" value="Unassembled WGS sequence"/>
</dbReference>
<dbReference type="Pfam" id="PF12831">
    <property type="entry name" value="FAD_oxidored"/>
    <property type="match status" value="1"/>
</dbReference>
<comment type="caution">
    <text evidence="6">The sequence shown here is derived from an EMBL/GenBank/DDBJ whole genome shotgun (WGS) entry which is preliminary data.</text>
</comment>
<evidence type="ECO:0000256" key="1">
    <source>
        <dbReference type="ARBA" id="ARBA00022485"/>
    </source>
</evidence>
<dbReference type="InterPro" id="IPR036188">
    <property type="entry name" value="FAD/NAD-bd_sf"/>
</dbReference>
<accession>A0A4R4NG98</accession>
<keyword evidence="5" id="KW-0411">Iron-sulfur</keyword>
<proteinExistence type="predicted"/>
<evidence type="ECO:0000313" key="6">
    <source>
        <dbReference type="EMBL" id="TDC08268.1"/>
    </source>
</evidence>
<dbReference type="GO" id="GO:0016491">
    <property type="term" value="F:oxidoreductase activity"/>
    <property type="evidence" value="ECO:0007669"/>
    <property type="project" value="UniProtKB-KW"/>
</dbReference>
<dbReference type="PANTHER" id="PTHR43498:SF1">
    <property type="entry name" value="COB--COM HETERODISULFIDE REDUCTASE IRON-SULFUR SUBUNIT A"/>
    <property type="match status" value="1"/>
</dbReference>
<dbReference type="Gene3D" id="3.50.50.60">
    <property type="entry name" value="FAD/NAD(P)-binding domain"/>
    <property type="match status" value="1"/>
</dbReference>
<evidence type="ECO:0000256" key="4">
    <source>
        <dbReference type="ARBA" id="ARBA00023004"/>
    </source>
</evidence>
<dbReference type="InterPro" id="IPR039650">
    <property type="entry name" value="HdrA-like"/>
</dbReference>
<name>A0A4R4NG98_9ACTN</name>
<dbReference type="SUPFAM" id="SSF51905">
    <property type="entry name" value="FAD/NAD(P)-binding domain"/>
    <property type="match status" value="1"/>
</dbReference>
<dbReference type="GO" id="GO:0046872">
    <property type="term" value="F:metal ion binding"/>
    <property type="evidence" value="ECO:0007669"/>
    <property type="project" value="UniProtKB-KW"/>
</dbReference>
<dbReference type="GO" id="GO:0051539">
    <property type="term" value="F:4 iron, 4 sulfur cluster binding"/>
    <property type="evidence" value="ECO:0007669"/>
    <property type="project" value="UniProtKB-KW"/>
</dbReference>
<protein>
    <submittedName>
        <fullName evidence="6">FAD-dependent oxidoreductase</fullName>
    </submittedName>
</protein>
<evidence type="ECO:0000313" key="7">
    <source>
        <dbReference type="Proteomes" id="UP000295157"/>
    </source>
</evidence>
<evidence type="ECO:0000256" key="3">
    <source>
        <dbReference type="ARBA" id="ARBA00023002"/>
    </source>
</evidence>
<dbReference type="OrthoDB" id="177652at2"/>
<evidence type="ECO:0000256" key="5">
    <source>
        <dbReference type="ARBA" id="ARBA00023014"/>
    </source>
</evidence>
<gene>
    <name evidence="6" type="ORF">E1267_10940</name>
</gene>
<reference evidence="6 7" key="1">
    <citation type="submission" date="2019-02" db="EMBL/GenBank/DDBJ databases">
        <title>Draft genome sequences of novel Actinobacteria.</title>
        <authorList>
            <person name="Sahin N."/>
            <person name="Ay H."/>
            <person name="Saygin H."/>
        </authorList>
    </citation>
    <scope>NUCLEOTIDE SEQUENCE [LARGE SCALE GENOMIC DNA]</scope>
    <source>
        <strain evidence="6 7">KC201</strain>
    </source>
</reference>
<organism evidence="6 7">
    <name type="scientific">Nonomuraea longispora</name>
    <dbReference type="NCBI Taxonomy" id="1848320"/>
    <lineage>
        <taxon>Bacteria</taxon>
        <taxon>Bacillati</taxon>
        <taxon>Actinomycetota</taxon>
        <taxon>Actinomycetes</taxon>
        <taxon>Streptosporangiales</taxon>
        <taxon>Streptosporangiaceae</taxon>
        <taxon>Nonomuraea</taxon>
    </lineage>
</organism>
<sequence length="474" mass="49844">MDSTTLRYTRDIPVGEPTDVLVVGGGPAGLAAAIAAARAGASVRLVERFGFLGGNLTAGLVGPCMTSFSLDGSTQLIRGVFDEFVRRMEAAGGAVHPSRTRAGSQYSGFMVFGHEAVTPFDPETAKQVAMEMCLEAGVELLLHSFVADTLVADGQVTGVVVANKSGLAVVPATVTVDCSGDGDVAARGGAAYEYGRSSDGAVQPMTVFFRVSNVDDAKVQAYQDTHPDELFPYQGIVERARGEGRFPIPRRGVQLFKTLEPGVWRINTTRVLGMDGTDVGDLTRAEVLGRRQVRQLMTFFHENLPGLEEAKLLDTAATVGVRESRRIVGEYVLTLEDLVDGKHFDDVVAVAGYPVDIHSPVSGDGPFEDGIPPTANIYEIPFRSLLPVELDGVLVAGRCISATHEALAAVRVMPPSFAMGEAAGLGAAMAVAAGVAPRRVDVPALQQRLLDQGAYLGPRAERLPAASGGPGGGR</sequence>
<dbReference type="RefSeq" id="WP_132332314.1">
    <property type="nucleotide sequence ID" value="NZ_SMJZ01000030.1"/>
</dbReference>
<keyword evidence="2" id="KW-0479">Metal-binding</keyword>
<keyword evidence="3" id="KW-0560">Oxidoreductase</keyword>
<dbReference type="PANTHER" id="PTHR43498">
    <property type="entry name" value="FERREDOXIN:COB-COM HETERODISULFIDE REDUCTASE SUBUNIT A"/>
    <property type="match status" value="1"/>
</dbReference>
<dbReference type="EMBL" id="SMJZ01000030">
    <property type="protein sequence ID" value="TDC08268.1"/>
    <property type="molecule type" value="Genomic_DNA"/>
</dbReference>
<keyword evidence="4" id="KW-0408">Iron</keyword>
<keyword evidence="7" id="KW-1185">Reference proteome</keyword>
<dbReference type="AlphaFoldDB" id="A0A4R4NG98"/>
<keyword evidence="1" id="KW-0004">4Fe-4S</keyword>